<accession>A0A834R1R1</accession>
<reference evidence="11" key="2">
    <citation type="submission" date="2020-01" db="EMBL/GenBank/DDBJ databases">
        <authorList>
            <person name="Korhonen P.K.K."/>
            <person name="Guangxu M.G."/>
            <person name="Wang T.W."/>
            <person name="Stroehlein A.J.S."/>
            <person name="Young N.D."/>
            <person name="Ang C.-S.A."/>
            <person name="Fernando D.W.F."/>
            <person name="Lu H.L."/>
            <person name="Taylor S.T."/>
            <person name="Ehtesham M.E.M."/>
            <person name="Najaraj S.H.N."/>
            <person name="Harsha G.H.G."/>
            <person name="Madugundu A.M."/>
            <person name="Renuse S.R."/>
            <person name="Holt D.H."/>
            <person name="Pandey A.P."/>
            <person name="Papenfuss A.P."/>
            <person name="Gasser R.B.G."/>
            <person name="Fischer K.F."/>
        </authorList>
    </citation>
    <scope>NUCLEOTIDE SEQUENCE</scope>
    <source>
        <strain evidence="11">SSS_KF_BRIS2020</strain>
    </source>
</reference>
<evidence type="ECO:0000256" key="1">
    <source>
        <dbReference type="ARBA" id="ARBA00022679"/>
    </source>
</evidence>
<evidence type="ECO:0000256" key="6">
    <source>
        <dbReference type="ARBA" id="ARBA00022918"/>
    </source>
</evidence>
<protein>
    <submittedName>
        <fullName evidence="11">Transposon Ty3-I Gag-Pol polyprotein</fullName>
    </submittedName>
</protein>
<dbReference type="InterPro" id="IPR001584">
    <property type="entry name" value="Integrase_cat-core"/>
</dbReference>
<dbReference type="FunFam" id="3.10.20.370:FF:000001">
    <property type="entry name" value="Retrovirus-related Pol polyprotein from transposon 17.6-like protein"/>
    <property type="match status" value="1"/>
</dbReference>
<keyword evidence="8" id="KW-1133">Transmembrane helix</keyword>
<dbReference type="InterPro" id="IPR041373">
    <property type="entry name" value="RT_RNaseH"/>
</dbReference>
<dbReference type="InterPro" id="IPR012337">
    <property type="entry name" value="RNaseH-like_sf"/>
</dbReference>
<keyword evidence="2" id="KW-0548">Nucleotidyltransferase</keyword>
<dbReference type="SUPFAM" id="SSF53098">
    <property type="entry name" value="Ribonuclease H-like"/>
    <property type="match status" value="1"/>
</dbReference>
<proteinExistence type="predicted"/>
<keyword evidence="6" id="KW-0695">RNA-directed DNA polymerase</keyword>
<dbReference type="PANTHER" id="PTHR37984:SF5">
    <property type="entry name" value="PROTEIN NYNRIN-LIKE"/>
    <property type="match status" value="1"/>
</dbReference>
<dbReference type="CDD" id="cd01647">
    <property type="entry name" value="RT_LTR"/>
    <property type="match status" value="1"/>
</dbReference>
<feature type="transmembrane region" description="Helical" evidence="8">
    <location>
        <begin position="1176"/>
        <end position="1199"/>
    </location>
</feature>
<keyword evidence="8" id="KW-0472">Membrane</keyword>
<gene>
    <name evidence="11" type="ORF">SSS_2373</name>
</gene>
<dbReference type="InterPro" id="IPR043502">
    <property type="entry name" value="DNA/RNA_pol_sf"/>
</dbReference>
<dbReference type="PANTHER" id="PTHR37984">
    <property type="entry name" value="PROTEIN CBG26694"/>
    <property type="match status" value="1"/>
</dbReference>
<dbReference type="FunFam" id="3.30.70.270:FF:000026">
    <property type="entry name" value="Transposon Ty3-G Gag-Pol polyprotein"/>
    <property type="match status" value="1"/>
</dbReference>
<dbReference type="GO" id="GO:0003676">
    <property type="term" value="F:nucleic acid binding"/>
    <property type="evidence" value="ECO:0007669"/>
    <property type="project" value="InterPro"/>
</dbReference>
<dbReference type="EMBL" id="WVUK01000066">
    <property type="protein sequence ID" value="KAF7487909.1"/>
    <property type="molecule type" value="Genomic_DNA"/>
</dbReference>
<dbReference type="PROSITE" id="PS50878">
    <property type="entry name" value="RT_POL"/>
    <property type="match status" value="1"/>
</dbReference>
<dbReference type="SUPFAM" id="SSF56672">
    <property type="entry name" value="DNA/RNA polymerases"/>
    <property type="match status" value="1"/>
</dbReference>
<organism evidence="11">
    <name type="scientific">Sarcoptes scabiei</name>
    <name type="common">Itch mite</name>
    <name type="synonym">Acarus scabiei</name>
    <dbReference type="NCBI Taxonomy" id="52283"/>
    <lineage>
        <taxon>Eukaryota</taxon>
        <taxon>Metazoa</taxon>
        <taxon>Ecdysozoa</taxon>
        <taxon>Arthropoda</taxon>
        <taxon>Chelicerata</taxon>
        <taxon>Arachnida</taxon>
        <taxon>Acari</taxon>
        <taxon>Acariformes</taxon>
        <taxon>Sarcoptiformes</taxon>
        <taxon>Astigmata</taxon>
        <taxon>Psoroptidia</taxon>
        <taxon>Sarcoptoidea</taxon>
        <taxon>Sarcoptidae</taxon>
        <taxon>Sarcoptinae</taxon>
        <taxon>Sarcoptes</taxon>
    </lineage>
</organism>
<dbReference type="Gene3D" id="3.10.10.10">
    <property type="entry name" value="HIV Type 1 Reverse Transcriptase, subunit A, domain 1"/>
    <property type="match status" value="1"/>
</dbReference>
<dbReference type="Gene3D" id="3.30.70.270">
    <property type="match status" value="2"/>
</dbReference>
<evidence type="ECO:0000256" key="8">
    <source>
        <dbReference type="SAM" id="Phobius"/>
    </source>
</evidence>
<evidence type="ECO:0000313" key="11">
    <source>
        <dbReference type="EMBL" id="KAF7487909.1"/>
    </source>
</evidence>
<dbReference type="InterPro" id="IPR000477">
    <property type="entry name" value="RT_dom"/>
</dbReference>
<sequence length="1243" mass="145229">MPRLIDIEDRLLNAKYFSTLDIASGFHHIPIAKKDRKKTAFVTINEHYEWNVMPFGLKNAPIIFQRILYNILKTNELVTFAHNYIDDIIVFSPTIREHIIHLKKVFQAFAQENIKLKKSKAYFAYEKVIYLGHTISFNKIQPLNSNTKAIKMLPAPNSKKAVQSFLGKVNYYHRFIPNRATLLAPLYELLKKDKEYKWTEIEQKCFDEVKVILTSEPALAIFDPEKKIQLSTDASNVGIGAVLKQLHDDEWRSVGFFSRKLQPYQVNYSVPEKECLAIIESIEYWHPYLYGRKFEILTDHQPLKWLMSHKQPRTRLFNWSLRLSRYDFTIKYRKGEKNQEADYLSRNPAEPESEIYYIEYDAIKRMQQDLSNQPLPKGCLNENQLIVKKKKDLTRYYVPDNVAKEVMYQNHILNHRGSAHLIKEFTRHYYNENQNQIARKIVQECLCCQHVKLLYPTYGYLGLVGNADRPFKIVHIDTTGSLSGYGSTHQYCHFAIDAFTRYMWAVTSKTQTANDFIKLIENVQKDGKLKFIVADKYASITSKIFRNYLDEQKIIIIFIPTNHPESNGMIERAQSTIINHLRCKILEQPARAWTVLLQECIKAYNNTGHSTTKFKPLYLLKGIDEEKIYTEKSLDENSEIAWKNSELRHETSKQYYDKRHRLRIFEEGDKVMVKNDKNIKRKLDKNYEGPYEIEKQISSSMYRIKGKKNPVHISSLKMCFMLIALLAPNVYNLNFDRGVSPVIWRKTHHDVAKELIEATLMIKLETPCKALSNLLPSYVSVSDQSVKFVKNKPKLCEKIYEEKIIGLLRQKCEKYEPSLYRPRRGIIIGGLAAITSIISLIANIGISTKVYANGNHIEDLKREIDELDTRMKSFNHLQTELNEEVLKHMKELEKRIKIENENFRITEAVQRKIEWIEEHLQEFFIKANLMNMPDNFELLFPNVTICRNCPLRHWHYQGCSFESSKRVLVMDIAAKVIDPEYQILRAESFTLFTEKDGNVCSYQYKGQNYVVINMINRCTSDLEFNPIEATDTTMLLHLGQCREHSNTGEPHYELQKCTKQSENPPSKFIQVKTDNSYFYIYCYTQNIKVGNETETLCPNKVIKIQKGERISINDIPLIFRKMTMNLHLNLEPDLSQIISERILLGNQSAGREFENLETLLNQEKILNNQEVKQISLYHTLISTAAIMGIIITLILVYVFCKFSKPRTIPVIQLSKLTRRTLMDTLNTTEIDHLSPPMPMDVEK</sequence>
<dbReference type="PROSITE" id="PS50994">
    <property type="entry name" value="INTEGRASE"/>
    <property type="match status" value="1"/>
</dbReference>
<keyword evidence="7" id="KW-0175">Coiled coil</keyword>
<evidence type="ECO:0000256" key="5">
    <source>
        <dbReference type="ARBA" id="ARBA00022801"/>
    </source>
</evidence>
<dbReference type="Gene3D" id="3.30.420.10">
    <property type="entry name" value="Ribonuclease H-like superfamily/Ribonuclease H"/>
    <property type="match status" value="1"/>
</dbReference>
<name>A0A834R1R1_SARSC</name>
<dbReference type="AlphaFoldDB" id="A0A834R1R1"/>
<dbReference type="GO" id="GO:0016787">
    <property type="term" value="F:hydrolase activity"/>
    <property type="evidence" value="ECO:0007669"/>
    <property type="project" value="UniProtKB-KW"/>
</dbReference>
<keyword evidence="1" id="KW-0808">Transferase</keyword>
<dbReference type="InterPro" id="IPR043128">
    <property type="entry name" value="Rev_trsase/Diguanyl_cyclase"/>
</dbReference>
<keyword evidence="3" id="KW-0540">Nuclease</keyword>
<keyword evidence="8" id="KW-0812">Transmembrane</keyword>
<evidence type="ECO:0000256" key="3">
    <source>
        <dbReference type="ARBA" id="ARBA00022722"/>
    </source>
</evidence>
<dbReference type="OrthoDB" id="6508513at2759"/>
<dbReference type="Gene3D" id="1.10.340.70">
    <property type="match status" value="1"/>
</dbReference>
<evidence type="ECO:0000256" key="4">
    <source>
        <dbReference type="ARBA" id="ARBA00022759"/>
    </source>
</evidence>
<dbReference type="GO" id="GO:0004519">
    <property type="term" value="F:endonuclease activity"/>
    <property type="evidence" value="ECO:0007669"/>
    <property type="project" value="UniProtKB-KW"/>
</dbReference>
<evidence type="ECO:0000256" key="2">
    <source>
        <dbReference type="ARBA" id="ARBA00022695"/>
    </source>
</evidence>
<dbReference type="GO" id="GO:0003964">
    <property type="term" value="F:RNA-directed DNA polymerase activity"/>
    <property type="evidence" value="ECO:0007669"/>
    <property type="project" value="UniProtKB-KW"/>
</dbReference>
<reference evidence="13" key="1">
    <citation type="journal article" date="2020" name="PLoS Negl. Trop. Dis.">
        <title>High-quality nuclear genome for Sarcoptes scabiei-A critical resource for a neglected parasite.</title>
        <authorList>
            <person name="Korhonen P.K."/>
            <person name="Gasser R.B."/>
            <person name="Ma G."/>
            <person name="Wang T."/>
            <person name="Stroehlein A.J."/>
            <person name="Young N.D."/>
            <person name="Ang C.S."/>
            <person name="Fernando D.D."/>
            <person name="Lu H.C."/>
            <person name="Taylor S."/>
            <person name="Reynolds S.L."/>
            <person name="Mofiz E."/>
            <person name="Najaraj S.H."/>
            <person name="Gowda H."/>
            <person name="Madugundu A."/>
            <person name="Renuse S."/>
            <person name="Holt D."/>
            <person name="Pandey A."/>
            <person name="Papenfuss A.T."/>
            <person name="Fischer K."/>
        </authorList>
    </citation>
    <scope>NUCLEOTIDE SEQUENCE [LARGE SCALE GENOMIC DNA]</scope>
</reference>
<evidence type="ECO:0000256" key="7">
    <source>
        <dbReference type="SAM" id="Coils"/>
    </source>
</evidence>
<dbReference type="Proteomes" id="UP000070412">
    <property type="component" value="Unassembled WGS sequence"/>
</dbReference>
<dbReference type="CDD" id="cd09274">
    <property type="entry name" value="RNase_HI_RT_Ty3"/>
    <property type="match status" value="1"/>
</dbReference>
<evidence type="ECO:0000313" key="13">
    <source>
        <dbReference type="Proteomes" id="UP000070412"/>
    </source>
</evidence>
<dbReference type="InterPro" id="IPR050951">
    <property type="entry name" value="Retrovirus_Pol_polyprotein"/>
</dbReference>
<reference evidence="12" key="3">
    <citation type="submission" date="2022-06" db="UniProtKB">
        <authorList>
            <consortium name="EnsemblMetazoa"/>
        </authorList>
    </citation>
    <scope>IDENTIFICATION</scope>
</reference>
<dbReference type="Pfam" id="PF17917">
    <property type="entry name" value="RT_RNaseH"/>
    <property type="match status" value="1"/>
</dbReference>
<feature type="domain" description="Reverse transcriptase" evidence="9">
    <location>
        <begin position="1"/>
        <end position="135"/>
    </location>
</feature>
<evidence type="ECO:0000259" key="10">
    <source>
        <dbReference type="PROSITE" id="PS50994"/>
    </source>
</evidence>
<dbReference type="InterPro" id="IPR036397">
    <property type="entry name" value="RNaseH_sf"/>
</dbReference>
<dbReference type="EnsemblMetazoa" id="SSS_2373s_mrna">
    <property type="protein sequence ID" value="KAF7487909.1"/>
    <property type="gene ID" value="SSS_2373"/>
</dbReference>
<keyword evidence="4" id="KW-0255">Endonuclease</keyword>
<feature type="domain" description="Integrase catalytic" evidence="10">
    <location>
        <begin position="466"/>
        <end position="624"/>
    </location>
</feature>
<dbReference type="Pfam" id="PF00078">
    <property type="entry name" value="RVT_1"/>
    <property type="match status" value="1"/>
</dbReference>
<dbReference type="GO" id="GO:0015074">
    <property type="term" value="P:DNA integration"/>
    <property type="evidence" value="ECO:0007669"/>
    <property type="project" value="InterPro"/>
</dbReference>
<evidence type="ECO:0000259" key="9">
    <source>
        <dbReference type="PROSITE" id="PS50878"/>
    </source>
</evidence>
<keyword evidence="5" id="KW-0378">Hydrolase</keyword>
<dbReference type="GO" id="GO:0042575">
    <property type="term" value="C:DNA polymerase complex"/>
    <property type="evidence" value="ECO:0007669"/>
    <property type="project" value="UniProtKB-ARBA"/>
</dbReference>
<keyword evidence="13" id="KW-1185">Reference proteome</keyword>
<evidence type="ECO:0000313" key="12">
    <source>
        <dbReference type="EnsemblMetazoa" id="KAF7487909.1"/>
    </source>
</evidence>
<feature type="coiled-coil region" evidence="7">
    <location>
        <begin position="857"/>
        <end position="909"/>
    </location>
</feature>
<feature type="transmembrane region" description="Helical" evidence="8">
    <location>
        <begin position="826"/>
        <end position="846"/>
    </location>
</feature>